<dbReference type="Gene3D" id="1.10.10.60">
    <property type="entry name" value="Homeodomain-like"/>
    <property type="match status" value="2"/>
</dbReference>
<reference evidence="5 6" key="1">
    <citation type="submission" date="2016-11" db="EMBL/GenBank/DDBJ databases">
        <authorList>
            <person name="Jaros S."/>
            <person name="Januszkiewicz K."/>
            <person name="Wedrychowicz H."/>
        </authorList>
    </citation>
    <scope>NUCLEOTIDE SEQUENCE [LARGE SCALE GENOMIC DNA]</scope>
    <source>
        <strain evidence="5 6">DSM 6191</strain>
    </source>
</reference>
<dbReference type="InterPro" id="IPR018060">
    <property type="entry name" value="HTH_AraC"/>
</dbReference>
<dbReference type="RefSeq" id="WP_073022372.1">
    <property type="nucleotide sequence ID" value="NZ_FQXU01000016.1"/>
</dbReference>
<proteinExistence type="predicted"/>
<dbReference type="GO" id="GO:0043565">
    <property type="term" value="F:sequence-specific DNA binding"/>
    <property type="evidence" value="ECO:0007669"/>
    <property type="project" value="InterPro"/>
</dbReference>
<accession>A0A1M6CAR1</accession>
<dbReference type="Proteomes" id="UP000184241">
    <property type="component" value="Unassembled WGS sequence"/>
</dbReference>
<dbReference type="PANTHER" id="PTHR43280:SF2">
    <property type="entry name" value="HTH-TYPE TRANSCRIPTIONAL REGULATOR EXSA"/>
    <property type="match status" value="1"/>
</dbReference>
<evidence type="ECO:0000313" key="5">
    <source>
        <dbReference type="EMBL" id="SHI58087.1"/>
    </source>
</evidence>
<protein>
    <submittedName>
        <fullName evidence="5">Helix-turn-helix domain-containing protein</fullName>
    </submittedName>
</protein>
<dbReference type="SUPFAM" id="SSF46689">
    <property type="entry name" value="Homeodomain-like"/>
    <property type="match status" value="2"/>
</dbReference>
<dbReference type="EMBL" id="FQXU01000016">
    <property type="protein sequence ID" value="SHI58087.1"/>
    <property type="molecule type" value="Genomic_DNA"/>
</dbReference>
<evidence type="ECO:0000256" key="2">
    <source>
        <dbReference type="ARBA" id="ARBA00023125"/>
    </source>
</evidence>
<dbReference type="PANTHER" id="PTHR43280">
    <property type="entry name" value="ARAC-FAMILY TRANSCRIPTIONAL REGULATOR"/>
    <property type="match status" value="1"/>
</dbReference>
<organism evidence="5 6">
    <name type="scientific">Clostridium intestinale DSM 6191</name>
    <dbReference type="NCBI Taxonomy" id="1121320"/>
    <lineage>
        <taxon>Bacteria</taxon>
        <taxon>Bacillati</taxon>
        <taxon>Bacillota</taxon>
        <taxon>Clostridia</taxon>
        <taxon>Eubacteriales</taxon>
        <taxon>Clostridiaceae</taxon>
        <taxon>Clostridium</taxon>
    </lineage>
</organism>
<evidence type="ECO:0000256" key="1">
    <source>
        <dbReference type="ARBA" id="ARBA00023015"/>
    </source>
</evidence>
<keyword evidence="1" id="KW-0805">Transcription regulation</keyword>
<keyword evidence="2" id="KW-0238">DNA-binding</keyword>
<dbReference type="GO" id="GO:0003700">
    <property type="term" value="F:DNA-binding transcription factor activity"/>
    <property type="evidence" value="ECO:0007669"/>
    <property type="project" value="InterPro"/>
</dbReference>
<dbReference type="PROSITE" id="PS01124">
    <property type="entry name" value="HTH_ARAC_FAMILY_2"/>
    <property type="match status" value="1"/>
</dbReference>
<evidence type="ECO:0000256" key="3">
    <source>
        <dbReference type="ARBA" id="ARBA00023163"/>
    </source>
</evidence>
<dbReference type="PRINTS" id="PR00032">
    <property type="entry name" value="HTHARAC"/>
</dbReference>
<dbReference type="InterPro" id="IPR009057">
    <property type="entry name" value="Homeodomain-like_sf"/>
</dbReference>
<dbReference type="SMART" id="SM00342">
    <property type="entry name" value="HTH_ARAC"/>
    <property type="match status" value="1"/>
</dbReference>
<name>A0A1M6CAR1_9CLOT</name>
<sequence length="410" mass="47190">MNVGIDNIDEGIYNICSLIHNLVNIDVEFFDSSHNSSLQLFKFQKPLIIEDLRFSSILDMENLLKNKNSNDLLYYTDNFNLNYLCLGIFTEQNYSSGTIIVGPFLSDIPDDLLISKIIQLNNLPLGYRQELREYYKAITILDSKTYKNIGSLMVNLSSNPLINSNISFVQSNNGISNIKDSQETDDRKFYSDIEFRYKLEREIQNSVAKGESEEALKLMNSFEFNPTHRVPNNPLRAWKNYGFVINTLLRIGADKGGVSPIYIHNISDKFAILIEKVTSKAELDSLLKEMTLQYCDLVKSFSISQYSPVVGKCIDYIKVNFYNKISLKTISNEIGISPSHLSRMFKKETNFTITEFINKMKIEEAKFLIKQNKLSITDIALKVGFENHNYFCSVFKKLTYYTPKEYLLKA</sequence>
<feature type="domain" description="HTH araC/xylS-type" evidence="4">
    <location>
        <begin position="311"/>
        <end position="409"/>
    </location>
</feature>
<dbReference type="Pfam" id="PF12833">
    <property type="entry name" value="HTH_18"/>
    <property type="match status" value="1"/>
</dbReference>
<dbReference type="AlphaFoldDB" id="A0A1M6CAR1"/>
<evidence type="ECO:0000259" key="4">
    <source>
        <dbReference type="PROSITE" id="PS01124"/>
    </source>
</evidence>
<gene>
    <name evidence="5" type="ORF">SAMN02745941_04035</name>
</gene>
<evidence type="ECO:0000313" key="6">
    <source>
        <dbReference type="Proteomes" id="UP000184241"/>
    </source>
</evidence>
<dbReference type="InterPro" id="IPR020449">
    <property type="entry name" value="Tscrpt_reg_AraC-type_HTH"/>
</dbReference>
<keyword evidence="3" id="KW-0804">Transcription</keyword>